<reference evidence="13 14" key="1">
    <citation type="submission" date="2024-10" db="EMBL/GenBank/DDBJ databases">
        <title>The Natural Products Discovery Center: Release of the First 8490 Sequenced Strains for Exploring Actinobacteria Biosynthetic Diversity.</title>
        <authorList>
            <person name="Kalkreuter E."/>
            <person name="Kautsar S.A."/>
            <person name="Yang D."/>
            <person name="Bader C.D."/>
            <person name="Teijaro C.N."/>
            <person name="Fluegel L."/>
            <person name="Davis C.M."/>
            <person name="Simpson J.R."/>
            <person name="Lauterbach L."/>
            <person name="Steele A.D."/>
            <person name="Gui C."/>
            <person name="Meng S."/>
            <person name="Li G."/>
            <person name="Viehrig K."/>
            <person name="Ye F."/>
            <person name="Su P."/>
            <person name="Kiefer A.F."/>
            <person name="Nichols A."/>
            <person name="Cepeda A.J."/>
            <person name="Yan W."/>
            <person name="Fan B."/>
            <person name="Jiang Y."/>
            <person name="Adhikari A."/>
            <person name="Zheng C.-J."/>
            <person name="Schuster L."/>
            <person name="Cowan T.M."/>
            <person name="Smanski M.J."/>
            <person name="Chevrette M.G."/>
            <person name="De Carvalho L.P.S."/>
            <person name="Shen B."/>
        </authorList>
    </citation>
    <scope>NUCLEOTIDE SEQUENCE [LARGE SCALE GENOMIC DNA]</scope>
    <source>
        <strain evidence="13 14">NPDC017990</strain>
    </source>
</reference>
<proteinExistence type="inferred from homology"/>
<dbReference type="Proteomes" id="UP001610818">
    <property type="component" value="Unassembled WGS sequence"/>
</dbReference>
<evidence type="ECO:0000256" key="10">
    <source>
        <dbReference type="ARBA" id="ARBA00023014"/>
    </source>
</evidence>
<keyword evidence="6" id="KW-0001">2Fe-2S</keyword>
<evidence type="ECO:0000259" key="12">
    <source>
        <dbReference type="PROSITE" id="PS51085"/>
    </source>
</evidence>
<comment type="pathway">
    <text evidence="3">Carbohydrate metabolism; tricarboxylic acid cycle.</text>
</comment>
<dbReference type="InterPro" id="IPR036010">
    <property type="entry name" value="2Fe-2S_ferredoxin-like_sf"/>
</dbReference>
<keyword evidence="7" id="KW-0479">Metal-binding</keyword>
<comment type="cofactor">
    <cofactor evidence="1">
        <name>[3Fe-4S] cluster</name>
        <dbReference type="ChEBI" id="CHEBI:21137"/>
    </cofactor>
</comment>
<evidence type="ECO:0000256" key="8">
    <source>
        <dbReference type="ARBA" id="ARBA00023002"/>
    </source>
</evidence>
<dbReference type="InterPro" id="IPR004489">
    <property type="entry name" value="Succ_DH/fum_Rdtase_Fe-S"/>
</dbReference>
<dbReference type="InterPro" id="IPR009051">
    <property type="entry name" value="Helical_ferredxn"/>
</dbReference>
<dbReference type="PROSITE" id="PS51085">
    <property type="entry name" value="2FE2S_FER_2"/>
    <property type="match status" value="1"/>
</dbReference>
<comment type="caution">
    <text evidence="13">The sequence shown here is derived from an EMBL/GenBank/DDBJ whole genome shotgun (WGS) entry which is preliminary data.</text>
</comment>
<evidence type="ECO:0000256" key="4">
    <source>
        <dbReference type="ARBA" id="ARBA00009433"/>
    </source>
</evidence>
<dbReference type="InterPro" id="IPR001041">
    <property type="entry name" value="2Fe-2S_ferredoxin-type"/>
</dbReference>
<dbReference type="InterPro" id="IPR017896">
    <property type="entry name" value="4Fe4S_Fe-S-bd"/>
</dbReference>
<evidence type="ECO:0000256" key="2">
    <source>
        <dbReference type="ARBA" id="ARBA00001966"/>
    </source>
</evidence>
<sequence>MSTATPSSPSASGTSYDARFRVWRGDVKGGDLEDFTVEVNEGEVVLDIIHRLQATQAPDLAVRWNCKAGKCGSCSAEINGRPRLMCMTRMSVFDRQDVITVTPLRAFPVVRDLVTDVGFNYTKAREVPAFVPPADLGPGEYRMQQADVDRSQEFRKCIECFLCQDTCHVVRDHEENKPAFAGPRFLMRVAELDMHPLDAAAENGLDRKQTAQDEHGLGYCNITKCCSEVCPEGIKITDNALIPLKERAVDRKYDPLVWLGNKIRRRGEQ</sequence>
<name>A0ABW7QSF6_9ACTN</name>
<evidence type="ECO:0000313" key="14">
    <source>
        <dbReference type="Proteomes" id="UP001610818"/>
    </source>
</evidence>
<dbReference type="CDD" id="cd00207">
    <property type="entry name" value="fer2"/>
    <property type="match status" value="1"/>
</dbReference>
<keyword evidence="10" id="KW-0411">Iron-sulfur</keyword>
<keyword evidence="9" id="KW-0408">Iron</keyword>
<keyword evidence="8" id="KW-0560">Oxidoreductase</keyword>
<evidence type="ECO:0000256" key="9">
    <source>
        <dbReference type="ARBA" id="ARBA00023004"/>
    </source>
</evidence>
<dbReference type="PANTHER" id="PTHR11921">
    <property type="entry name" value="SUCCINATE DEHYDROGENASE IRON-SULFUR PROTEIN"/>
    <property type="match status" value="1"/>
</dbReference>
<feature type="domain" description="2Fe-2S ferredoxin-type" evidence="12">
    <location>
        <begin position="18"/>
        <end position="105"/>
    </location>
</feature>
<keyword evidence="14" id="KW-1185">Reference proteome</keyword>
<dbReference type="InterPro" id="IPR050573">
    <property type="entry name" value="SDH/FRD_Iron-Sulfur"/>
</dbReference>
<evidence type="ECO:0000256" key="5">
    <source>
        <dbReference type="ARBA" id="ARBA00022485"/>
    </source>
</evidence>
<evidence type="ECO:0000256" key="7">
    <source>
        <dbReference type="ARBA" id="ARBA00022723"/>
    </source>
</evidence>
<comment type="cofactor">
    <cofactor evidence="11">
        <name>[2Fe-2S] cluster</name>
        <dbReference type="ChEBI" id="CHEBI:190135"/>
    </cofactor>
</comment>
<dbReference type="PROSITE" id="PS00197">
    <property type="entry name" value="2FE2S_FER_1"/>
    <property type="match status" value="1"/>
</dbReference>
<organism evidence="13 14">
    <name type="scientific">Streptomyces longisporoflavus</name>
    <dbReference type="NCBI Taxonomy" id="28044"/>
    <lineage>
        <taxon>Bacteria</taxon>
        <taxon>Bacillati</taxon>
        <taxon>Actinomycetota</taxon>
        <taxon>Actinomycetes</taxon>
        <taxon>Kitasatosporales</taxon>
        <taxon>Streptomycetaceae</taxon>
        <taxon>Streptomyces</taxon>
    </lineage>
</organism>
<comment type="cofactor">
    <cofactor evidence="2">
        <name>[4Fe-4S] cluster</name>
        <dbReference type="ChEBI" id="CHEBI:49883"/>
    </cofactor>
</comment>
<dbReference type="InterPro" id="IPR025192">
    <property type="entry name" value="Succ_DH/fum_Rdtase_N"/>
</dbReference>
<evidence type="ECO:0000256" key="1">
    <source>
        <dbReference type="ARBA" id="ARBA00001927"/>
    </source>
</evidence>
<dbReference type="EMBL" id="JBIRGQ010000004">
    <property type="protein sequence ID" value="MFH8547933.1"/>
    <property type="molecule type" value="Genomic_DNA"/>
</dbReference>
<dbReference type="RefSeq" id="WP_397714303.1">
    <property type="nucleotide sequence ID" value="NZ_JBIRGN010000004.1"/>
</dbReference>
<evidence type="ECO:0000313" key="13">
    <source>
        <dbReference type="EMBL" id="MFH8547933.1"/>
    </source>
</evidence>
<evidence type="ECO:0000256" key="11">
    <source>
        <dbReference type="ARBA" id="ARBA00034078"/>
    </source>
</evidence>
<dbReference type="SUPFAM" id="SSF54292">
    <property type="entry name" value="2Fe-2S ferredoxin-like"/>
    <property type="match status" value="1"/>
</dbReference>
<dbReference type="Pfam" id="PF13085">
    <property type="entry name" value="Fer2_3"/>
    <property type="match status" value="1"/>
</dbReference>
<protein>
    <submittedName>
        <fullName evidence="13">Succinate dehydrogenase/fumarate reductase iron-sulfur subunit</fullName>
    </submittedName>
</protein>
<evidence type="ECO:0000256" key="6">
    <source>
        <dbReference type="ARBA" id="ARBA00022714"/>
    </source>
</evidence>
<accession>A0ABW7QSF6</accession>
<dbReference type="PANTHER" id="PTHR11921:SF29">
    <property type="entry name" value="SUCCINATE DEHYDROGENASE [UBIQUINONE] IRON-SULFUR SUBUNIT, MITOCHONDRIAL"/>
    <property type="match status" value="1"/>
</dbReference>
<dbReference type="Gene3D" id="1.10.1060.10">
    <property type="entry name" value="Alpha-helical ferredoxin"/>
    <property type="match status" value="1"/>
</dbReference>
<dbReference type="SUPFAM" id="SSF46548">
    <property type="entry name" value="alpha-helical ferredoxin"/>
    <property type="match status" value="1"/>
</dbReference>
<dbReference type="NCBIfam" id="TIGR00384">
    <property type="entry name" value="dhsB"/>
    <property type="match status" value="1"/>
</dbReference>
<dbReference type="NCBIfam" id="NF009052">
    <property type="entry name" value="PRK12386.1"/>
    <property type="match status" value="1"/>
</dbReference>
<dbReference type="Gene3D" id="3.10.20.30">
    <property type="match status" value="1"/>
</dbReference>
<comment type="similarity">
    <text evidence="4">Belongs to the succinate dehydrogenase/fumarate reductase iron-sulfur protein family.</text>
</comment>
<evidence type="ECO:0000256" key="3">
    <source>
        <dbReference type="ARBA" id="ARBA00005163"/>
    </source>
</evidence>
<dbReference type="InterPro" id="IPR012675">
    <property type="entry name" value="Beta-grasp_dom_sf"/>
</dbReference>
<keyword evidence="5" id="KW-0004">4Fe-4S</keyword>
<dbReference type="InterPro" id="IPR006058">
    <property type="entry name" value="2Fe2S_fd_BS"/>
</dbReference>
<gene>
    <name evidence="13" type="ORF">ACH4F9_23265</name>
</gene>
<dbReference type="Pfam" id="PF13183">
    <property type="entry name" value="Fer4_8"/>
    <property type="match status" value="1"/>
</dbReference>